<comment type="cofactor">
    <cofactor evidence="1">
        <name>Mn(2+)</name>
        <dbReference type="ChEBI" id="CHEBI:29035"/>
    </cofactor>
</comment>
<dbReference type="Gene3D" id="3.30.470.20">
    <property type="entry name" value="ATP-grasp fold, B domain"/>
    <property type="match status" value="1"/>
</dbReference>
<dbReference type="InterPro" id="IPR016677">
    <property type="entry name" value="UCP016817_carboligase"/>
</dbReference>
<dbReference type="STRING" id="1353158.SAMN04488587_1229"/>
<evidence type="ECO:0000259" key="6">
    <source>
        <dbReference type="PROSITE" id="PS50975"/>
    </source>
</evidence>
<dbReference type="PIRSF" id="PIRSF016817">
    <property type="entry name" value="UCP016817_carboligase"/>
    <property type="match status" value="1"/>
</dbReference>
<organism evidence="7 8">
    <name type="scientific">Methanococcoides vulcani</name>
    <dbReference type="NCBI Taxonomy" id="1353158"/>
    <lineage>
        <taxon>Archaea</taxon>
        <taxon>Methanobacteriati</taxon>
        <taxon>Methanobacteriota</taxon>
        <taxon>Stenosarchaea group</taxon>
        <taxon>Methanomicrobia</taxon>
        <taxon>Methanosarcinales</taxon>
        <taxon>Methanosarcinaceae</taxon>
        <taxon>Methanococcoides</taxon>
    </lineage>
</organism>
<dbReference type="PROSITE" id="PS00867">
    <property type="entry name" value="CPSASE_2"/>
    <property type="match status" value="1"/>
</dbReference>
<dbReference type="PROSITE" id="PS50975">
    <property type="entry name" value="ATP_GRASP"/>
    <property type="match status" value="1"/>
</dbReference>
<evidence type="ECO:0000256" key="2">
    <source>
        <dbReference type="ARBA" id="ARBA00022598"/>
    </source>
</evidence>
<dbReference type="InterPro" id="IPR005479">
    <property type="entry name" value="CPAse_ATP-bd"/>
</dbReference>
<keyword evidence="3 5" id="KW-0547">Nucleotide-binding</keyword>
<dbReference type="GO" id="GO:0005524">
    <property type="term" value="F:ATP binding"/>
    <property type="evidence" value="ECO:0007669"/>
    <property type="project" value="UniProtKB-UniRule"/>
</dbReference>
<proteinExistence type="predicted"/>
<keyword evidence="8" id="KW-1185">Reference proteome</keyword>
<dbReference type="Proteomes" id="UP000243338">
    <property type="component" value="Unassembled WGS sequence"/>
</dbReference>
<evidence type="ECO:0000256" key="3">
    <source>
        <dbReference type="ARBA" id="ARBA00022741"/>
    </source>
</evidence>
<evidence type="ECO:0000256" key="4">
    <source>
        <dbReference type="ARBA" id="ARBA00022840"/>
    </source>
</evidence>
<dbReference type="Gene3D" id="3.30.1490.20">
    <property type="entry name" value="ATP-grasp fold, A domain"/>
    <property type="match status" value="1"/>
</dbReference>
<reference evidence="8" key="1">
    <citation type="submission" date="2016-10" db="EMBL/GenBank/DDBJ databases">
        <authorList>
            <person name="Varghese N."/>
            <person name="Submissions S."/>
        </authorList>
    </citation>
    <scope>NUCLEOTIDE SEQUENCE [LARGE SCALE GENOMIC DNA]</scope>
    <source>
        <strain evidence="8">SLH 33</strain>
    </source>
</reference>
<keyword evidence="2" id="KW-0436">Ligase</keyword>
<dbReference type="PANTHER" id="PTHR43055:SF1">
    <property type="entry name" value="FORMATE-DEPENDENT PHOSPHORIBOSYLGLYCINAMIDE FORMYLTRANSFERASE"/>
    <property type="match status" value="1"/>
</dbReference>
<dbReference type="EMBL" id="FOHQ01000003">
    <property type="protein sequence ID" value="SES84577.1"/>
    <property type="molecule type" value="Genomic_DNA"/>
</dbReference>
<feature type="domain" description="ATP-grasp" evidence="6">
    <location>
        <begin position="119"/>
        <end position="315"/>
    </location>
</feature>
<dbReference type="InterPro" id="IPR003806">
    <property type="entry name" value="ATP-grasp_PylC-type"/>
</dbReference>
<dbReference type="GO" id="GO:0005829">
    <property type="term" value="C:cytosol"/>
    <property type="evidence" value="ECO:0007669"/>
    <property type="project" value="TreeGrafter"/>
</dbReference>
<sequence>MLCRRTVHTNYKGAIFLENVLVLGYSSRNIACSATKAGYNVYAIDAFCDMDLKENTVACQSLLTDESIDIKNIDKKTILELIDNFDVYPDAVVLGSGFEELDLGDLSCKILNNDPVTMKQVSDKSFLAKELESLGILHPRSGNVEEADEIGYPLMVKPKCAGGGRLNRIAHNEDDLNAIMEEIPELDPTLTSGDIMVQEFLSGFPASVSLIADGSRAVPIAANEQLIGVPWLSGLPFAYCGNITPYRTPYTQQMYEISEKIASEFGLIGSNGVDFLLTDTGPVVIEVNARLQGSLDTVEMATGFNLFDLHVQSFDGILPEDIPDICQYAIRAVLYADKAVTVDGSFYEMIRAESIADIPAPGYQALPDDPVASILAAGTTREDVMEKALNITYRIRKLP</sequence>
<evidence type="ECO:0000256" key="5">
    <source>
        <dbReference type="PROSITE-ProRule" id="PRU00409"/>
    </source>
</evidence>
<dbReference type="PANTHER" id="PTHR43055">
    <property type="entry name" value="FORMATE-DEPENDENT PHOSPHORIBOSYLGLYCINAMIDE FORMYLTRANSFERASE"/>
    <property type="match status" value="1"/>
</dbReference>
<name>A0A1H9ZSC8_9EURY</name>
<dbReference type="SUPFAM" id="SSF56059">
    <property type="entry name" value="Glutathione synthetase ATP-binding domain-like"/>
    <property type="match status" value="1"/>
</dbReference>
<evidence type="ECO:0000313" key="7">
    <source>
        <dbReference type="EMBL" id="SES84577.1"/>
    </source>
</evidence>
<gene>
    <name evidence="7" type="ORF">SAMN04488587_1229</name>
</gene>
<dbReference type="InterPro" id="IPR011761">
    <property type="entry name" value="ATP-grasp"/>
</dbReference>
<dbReference type="AlphaFoldDB" id="A0A1H9ZSC8"/>
<dbReference type="GO" id="GO:0046872">
    <property type="term" value="F:metal ion binding"/>
    <property type="evidence" value="ECO:0007669"/>
    <property type="project" value="InterPro"/>
</dbReference>
<accession>A0A1H9ZSC8</accession>
<dbReference type="Pfam" id="PF02655">
    <property type="entry name" value="ATP-grasp_3"/>
    <property type="match status" value="1"/>
</dbReference>
<protein>
    <recommendedName>
        <fullName evidence="6">ATP-grasp domain-containing protein</fullName>
    </recommendedName>
</protein>
<keyword evidence="4 5" id="KW-0067">ATP-binding</keyword>
<dbReference type="GO" id="GO:0016874">
    <property type="term" value="F:ligase activity"/>
    <property type="evidence" value="ECO:0007669"/>
    <property type="project" value="UniProtKB-KW"/>
</dbReference>
<evidence type="ECO:0000256" key="1">
    <source>
        <dbReference type="ARBA" id="ARBA00001936"/>
    </source>
</evidence>
<evidence type="ECO:0000313" key="8">
    <source>
        <dbReference type="Proteomes" id="UP000243338"/>
    </source>
</evidence>
<dbReference type="InterPro" id="IPR013815">
    <property type="entry name" value="ATP_grasp_subdomain_1"/>
</dbReference>